<protein>
    <recommendedName>
        <fullName evidence="1">DUF3991 domain-containing protein</fullName>
    </recommendedName>
</protein>
<evidence type="ECO:0000313" key="2">
    <source>
        <dbReference type="EMBL" id="SDJ06740.1"/>
    </source>
</evidence>
<name>A0A1G8QRF5_9BACI</name>
<organism evidence="2 3">
    <name type="scientific">Alteribacillus bidgolensis</name>
    <dbReference type="NCBI Taxonomy" id="930129"/>
    <lineage>
        <taxon>Bacteria</taxon>
        <taxon>Bacillati</taxon>
        <taxon>Bacillota</taxon>
        <taxon>Bacilli</taxon>
        <taxon>Bacillales</taxon>
        <taxon>Bacillaceae</taxon>
        <taxon>Alteribacillus</taxon>
    </lineage>
</organism>
<feature type="domain" description="DUF3991" evidence="1">
    <location>
        <begin position="2"/>
        <end position="53"/>
    </location>
</feature>
<accession>A0A1G8QRF5</accession>
<evidence type="ECO:0000313" key="3">
    <source>
        <dbReference type="Proteomes" id="UP000199017"/>
    </source>
</evidence>
<dbReference type="Pfam" id="PF13154">
    <property type="entry name" value="DUF3991"/>
    <property type="match status" value="1"/>
</dbReference>
<evidence type="ECO:0000259" key="1">
    <source>
        <dbReference type="Pfam" id="PF13154"/>
    </source>
</evidence>
<gene>
    <name evidence="2" type="ORF">SAMN05216352_12129</name>
</gene>
<dbReference type="AlphaFoldDB" id="A0A1G8QRF5"/>
<sequence>MEKDLIVQDKKDSVVFKWKDMKGNIIGADRQGTQPMDHKKQHTFKQIVSNSTETGGFTIDVGKTMIKSLSLKALLISFPTGP</sequence>
<reference evidence="2 3" key="1">
    <citation type="submission" date="2016-10" db="EMBL/GenBank/DDBJ databases">
        <authorList>
            <person name="de Groot N.N."/>
        </authorList>
    </citation>
    <scope>NUCLEOTIDE SEQUENCE [LARGE SCALE GENOMIC DNA]</scope>
    <source>
        <strain evidence="3">P4B,CCM 7963,CECT 7998,DSM 25260,IBRC-M 10614,KCTC 13821</strain>
    </source>
</reference>
<dbReference type="Proteomes" id="UP000199017">
    <property type="component" value="Unassembled WGS sequence"/>
</dbReference>
<keyword evidence="3" id="KW-1185">Reference proteome</keyword>
<proteinExistence type="predicted"/>
<dbReference type="InterPro" id="IPR025054">
    <property type="entry name" value="DUF3991"/>
</dbReference>
<dbReference type="EMBL" id="FNDU01000021">
    <property type="protein sequence ID" value="SDJ06740.1"/>
    <property type="molecule type" value="Genomic_DNA"/>
</dbReference>